<dbReference type="GO" id="GO:0008170">
    <property type="term" value="F:N-methyltransferase activity"/>
    <property type="evidence" value="ECO:0007669"/>
    <property type="project" value="UniProtKB-ARBA"/>
</dbReference>
<dbReference type="SUPFAM" id="SSF144232">
    <property type="entry name" value="HIT/MYND zinc finger-like"/>
    <property type="match status" value="1"/>
</dbReference>
<organism evidence="8 9">
    <name type="scientific">Macrosiphum euphorbiae</name>
    <name type="common">potato aphid</name>
    <dbReference type="NCBI Taxonomy" id="13131"/>
    <lineage>
        <taxon>Eukaryota</taxon>
        <taxon>Metazoa</taxon>
        <taxon>Ecdysozoa</taxon>
        <taxon>Arthropoda</taxon>
        <taxon>Hexapoda</taxon>
        <taxon>Insecta</taxon>
        <taxon>Pterygota</taxon>
        <taxon>Neoptera</taxon>
        <taxon>Paraneoptera</taxon>
        <taxon>Hemiptera</taxon>
        <taxon>Sternorrhyncha</taxon>
        <taxon>Aphidomorpha</taxon>
        <taxon>Aphidoidea</taxon>
        <taxon>Aphididae</taxon>
        <taxon>Macrosiphini</taxon>
        <taxon>Macrosiphum</taxon>
    </lineage>
</organism>
<dbReference type="AlphaFoldDB" id="A0AAV0X078"/>
<proteinExistence type="predicted"/>
<keyword evidence="3" id="KW-0949">S-adenosyl-L-methionine</keyword>
<dbReference type="GO" id="GO:0008270">
    <property type="term" value="F:zinc ion binding"/>
    <property type="evidence" value="ECO:0007669"/>
    <property type="project" value="UniProtKB-KW"/>
</dbReference>
<name>A0AAV0X078_9HEMI</name>
<dbReference type="Gene3D" id="1.10.220.160">
    <property type="match status" value="1"/>
</dbReference>
<dbReference type="InterPro" id="IPR011990">
    <property type="entry name" value="TPR-like_helical_dom_sf"/>
</dbReference>
<dbReference type="InterPro" id="IPR002893">
    <property type="entry name" value="Znf_MYND"/>
</dbReference>
<dbReference type="PROSITE" id="PS01360">
    <property type="entry name" value="ZF_MYND_1"/>
    <property type="match status" value="1"/>
</dbReference>
<keyword evidence="2" id="KW-0808">Transferase</keyword>
<dbReference type="Gene3D" id="6.10.140.2220">
    <property type="match status" value="1"/>
</dbReference>
<protein>
    <recommendedName>
        <fullName evidence="7">SET domain-containing protein</fullName>
    </recommendedName>
</protein>
<dbReference type="Pfam" id="PF00856">
    <property type="entry name" value="SET"/>
    <property type="match status" value="1"/>
</dbReference>
<reference evidence="8 9" key="1">
    <citation type="submission" date="2023-01" db="EMBL/GenBank/DDBJ databases">
        <authorList>
            <person name="Whitehead M."/>
        </authorList>
    </citation>
    <scope>NUCLEOTIDE SEQUENCE [LARGE SCALE GENOMIC DNA]</scope>
</reference>
<evidence type="ECO:0000256" key="1">
    <source>
        <dbReference type="ARBA" id="ARBA00022603"/>
    </source>
</evidence>
<dbReference type="PANTHER" id="PTHR46165">
    <property type="entry name" value="SET AND MYND DOMAIN-CONTAINING PROTEIN 4"/>
    <property type="match status" value="1"/>
</dbReference>
<keyword evidence="5" id="KW-0863">Zinc-finger</keyword>
<evidence type="ECO:0000256" key="5">
    <source>
        <dbReference type="ARBA" id="ARBA00022771"/>
    </source>
</evidence>
<evidence type="ECO:0000256" key="3">
    <source>
        <dbReference type="ARBA" id="ARBA00022691"/>
    </source>
</evidence>
<sequence>MTNYSPNMCDMTLEYDGFDIYSYRVNMANVRAELPKLKSANGRFMFTRDLLLKRNILITPFDSFYEDDEYDHPDTSTSYRQNGNVFFKDKLYVKAIEMYTKCLKDCQKNTECYALAQANRSAAYFHTGEYGHCLNDAFSALESKNYPSNLAYKLYMRMGHAERILGFVEQAKDSYALCLERLDEADMSAESKLKFRAEVEKLVTVCEKQSTERKRPMDTPCLEQLVGGRNENIPALSAFVELKMSENMGRGVYATRDINPGDVVAIDEPYICGPFTESVGVCKYNGCMKINSALIQCPKCKMVSYCNKDCMNKDDKDGHHLECPIIFFIRTIPGISKINELAMKWFLKDYLKMGLKKYCSIVNNYNFSESKIDPMTRGFDEIGQYKSDNFLTSYSLDISVNKRSIDVLFFFNCIAAHMLHYLMHSGFRLPECYIGTVGASLVQILTVLDSSYRKLNLDPLSYRRSDILLSRSMALTLYPTISLFNHSCDANISPSGNMFNRIRVMKAIQPIPKGTQLCCTYGIMFIALNKNERQRFCNIRLNFECYCEPCIKNWPTYNYIPNRLSTLNILNSSMADTVSSECKKFAEFTNLVEPKDHCHHLNYLYSFIKLLYTNVKRPFSLYEDCLEMISNAHCISTDVKIMNLL</sequence>
<dbReference type="EMBL" id="CARXXK010000003">
    <property type="protein sequence ID" value="CAI6361284.1"/>
    <property type="molecule type" value="Genomic_DNA"/>
</dbReference>
<dbReference type="InterPro" id="IPR052097">
    <property type="entry name" value="SET-MYND_domain_protein"/>
</dbReference>
<dbReference type="GO" id="GO:0005737">
    <property type="term" value="C:cytoplasm"/>
    <property type="evidence" value="ECO:0007669"/>
    <property type="project" value="TreeGrafter"/>
</dbReference>
<evidence type="ECO:0000259" key="7">
    <source>
        <dbReference type="PROSITE" id="PS50280"/>
    </source>
</evidence>
<dbReference type="GO" id="GO:0008276">
    <property type="term" value="F:protein methyltransferase activity"/>
    <property type="evidence" value="ECO:0007669"/>
    <property type="project" value="UniProtKB-ARBA"/>
</dbReference>
<evidence type="ECO:0000313" key="9">
    <source>
        <dbReference type="Proteomes" id="UP001160148"/>
    </source>
</evidence>
<dbReference type="InterPro" id="IPR046341">
    <property type="entry name" value="SET_dom_sf"/>
</dbReference>
<evidence type="ECO:0000313" key="8">
    <source>
        <dbReference type="EMBL" id="CAI6361284.1"/>
    </source>
</evidence>
<dbReference type="GO" id="GO:0005634">
    <property type="term" value="C:nucleus"/>
    <property type="evidence" value="ECO:0007669"/>
    <property type="project" value="TreeGrafter"/>
</dbReference>
<comment type="caution">
    <text evidence="8">The sequence shown here is derived from an EMBL/GenBank/DDBJ whole genome shotgun (WGS) entry which is preliminary data.</text>
</comment>
<keyword evidence="9" id="KW-1185">Reference proteome</keyword>
<dbReference type="SUPFAM" id="SSF82199">
    <property type="entry name" value="SET domain"/>
    <property type="match status" value="1"/>
</dbReference>
<evidence type="ECO:0000256" key="4">
    <source>
        <dbReference type="ARBA" id="ARBA00022723"/>
    </source>
</evidence>
<keyword evidence="4" id="KW-0479">Metal-binding</keyword>
<feature type="domain" description="SET" evidence="7">
    <location>
        <begin position="238"/>
        <end position="522"/>
    </location>
</feature>
<dbReference type="Proteomes" id="UP001160148">
    <property type="component" value="Unassembled WGS sequence"/>
</dbReference>
<dbReference type="SUPFAM" id="SSF48452">
    <property type="entry name" value="TPR-like"/>
    <property type="match status" value="1"/>
</dbReference>
<keyword evidence="1" id="KW-0489">Methyltransferase</keyword>
<gene>
    <name evidence="8" type="ORF">MEUPH1_LOCUS16488</name>
</gene>
<dbReference type="GO" id="GO:0032259">
    <property type="term" value="P:methylation"/>
    <property type="evidence" value="ECO:0007669"/>
    <property type="project" value="UniProtKB-KW"/>
</dbReference>
<dbReference type="PANTHER" id="PTHR46165:SF6">
    <property type="entry name" value="SET AND MYND DOMAIN-CONTAINING PROTEIN 4-LIKE PROTEIN"/>
    <property type="match status" value="1"/>
</dbReference>
<accession>A0AAV0X078</accession>
<dbReference type="Gene3D" id="1.25.40.10">
    <property type="entry name" value="Tetratricopeptide repeat domain"/>
    <property type="match status" value="1"/>
</dbReference>
<dbReference type="Gene3D" id="2.170.270.10">
    <property type="entry name" value="SET domain"/>
    <property type="match status" value="1"/>
</dbReference>
<evidence type="ECO:0000256" key="6">
    <source>
        <dbReference type="ARBA" id="ARBA00022833"/>
    </source>
</evidence>
<dbReference type="GO" id="GO:0042826">
    <property type="term" value="F:histone deacetylase binding"/>
    <property type="evidence" value="ECO:0007669"/>
    <property type="project" value="TreeGrafter"/>
</dbReference>
<keyword evidence="6" id="KW-0862">Zinc</keyword>
<dbReference type="Pfam" id="PF01753">
    <property type="entry name" value="zf-MYND"/>
    <property type="match status" value="1"/>
</dbReference>
<dbReference type="InterPro" id="IPR001214">
    <property type="entry name" value="SET_dom"/>
</dbReference>
<dbReference type="GO" id="GO:0008757">
    <property type="term" value="F:S-adenosylmethionine-dependent methyltransferase activity"/>
    <property type="evidence" value="ECO:0007669"/>
    <property type="project" value="UniProtKB-ARBA"/>
</dbReference>
<evidence type="ECO:0000256" key="2">
    <source>
        <dbReference type="ARBA" id="ARBA00022679"/>
    </source>
</evidence>
<dbReference type="PROSITE" id="PS50280">
    <property type="entry name" value="SET"/>
    <property type="match status" value="1"/>
</dbReference>